<dbReference type="Gene3D" id="3.30.430.20">
    <property type="entry name" value="Gnk2 domain, C-X8-C-X2-C motif"/>
    <property type="match status" value="2"/>
</dbReference>
<feature type="signal peptide" evidence="3">
    <location>
        <begin position="1"/>
        <end position="24"/>
    </location>
</feature>
<evidence type="ECO:0000256" key="3">
    <source>
        <dbReference type="SAM" id="SignalP"/>
    </source>
</evidence>
<evidence type="ECO:0000259" key="4">
    <source>
        <dbReference type="PROSITE" id="PS51473"/>
    </source>
</evidence>
<evidence type="ECO:0000256" key="2">
    <source>
        <dbReference type="ARBA" id="ARBA00022737"/>
    </source>
</evidence>
<name>A0ABM3R294_SPIOL</name>
<sequence>MNLPIELRIIFLIPLFLTITLVSSQFHFHNNYCIDDAGNYTTGSAYEENISGLLPNLVNKASLSIFNNQTIGRGTIDETYGLYMCRGDLNEEQCHDCVETASNTIVESCPFQKEAIVWYEECMVRYANHPIFSFKDEGQFSYAWSVLNVSDPVQFGDVISETIDGLITQTAYNKTRRGYATSSDQAENVYAFAQCTPDILGSRCERCLRAAFRNMGGCCGTTRVAMEMYLPSCWLRYGQEPFIGEFDSDPTNITFTMLSSWEGSSENTNSLGDMIKNLPPSPPSSERSKATISALGGNNFMAELVMTLIVSICMAW</sequence>
<dbReference type="PROSITE" id="PS51473">
    <property type="entry name" value="GNK2"/>
    <property type="match status" value="2"/>
</dbReference>
<organism evidence="5 6">
    <name type="scientific">Spinacia oleracea</name>
    <name type="common">Spinach</name>
    <dbReference type="NCBI Taxonomy" id="3562"/>
    <lineage>
        <taxon>Eukaryota</taxon>
        <taxon>Viridiplantae</taxon>
        <taxon>Streptophyta</taxon>
        <taxon>Embryophyta</taxon>
        <taxon>Tracheophyta</taxon>
        <taxon>Spermatophyta</taxon>
        <taxon>Magnoliopsida</taxon>
        <taxon>eudicotyledons</taxon>
        <taxon>Gunneridae</taxon>
        <taxon>Pentapetalae</taxon>
        <taxon>Caryophyllales</taxon>
        <taxon>Chenopodiaceae</taxon>
        <taxon>Chenopodioideae</taxon>
        <taxon>Anserineae</taxon>
        <taxon>Spinacia</taxon>
    </lineage>
</organism>
<feature type="domain" description="Gnk2-homologous" evidence="4">
    <location>
        <begin position="28"/>
        <end position="131"/>
    </location>
</feature>
<accession>A0ABM3R294</accession>
<dbReference type="InterPro" id="IPR002902">
    <property type="entry name" value="GNK2"/>
</dbReference>
<feature type="domain" description="Gnk2-homologous" evidence="4">
    <location>
        <begin position="137"/>
        <end position="242"/>
    </location>
</feature>
<evidence type="ECO:0000313" key="6">
    <source>
        <dbReference type="RefSeq" id="XP_056689697.1"/>
    </source>
</evidence>
<evidence type="ECO:0000256" key="1">
    <source>
        <dbReference type="ARBA" id="ARBA00022729"/>
    </source>
</evidence>
<keyword evidence="5" id="KW-1185">Reference proteome</keyword>
<dbReference type="CDD" id="cd23509">
    <property type="entry name" value="Gnk2-like"/>
    <property type="match status" value="2"/>
</dbReference>
<keyword evidence="1 3" id="KW-0732">Signal</keyword>
<protein>
    <submittedName>
        <fullName evidence="6">Cysteine-rich repeat secretory protein 7</fullName>
    </submittedName>
</protein>
<dbReference type="PANTHER" id="PTHR32099">
    <property type="entry name" value="CYSTEINE-RICH REPEAT SECRETORY PROTEIN"/>
    <property type="match status" value="1"/>
</dbReference>
<dbReference type="RefSeq" id="XP_056689697.1">
    <property type="nucleotide sequence ID" value="XM_056833719.1"/>
</dbReference>
<proteinExistence type="predicted"/>
<dbReference type="InterPro" id="IPR038408">
    <property type="entry name" value="GNK2_sf"/>
</dbReference>
<gene>
    <name evidence="6" type="primary">LOC130464247</name>
</gene>
<dbReference type="Proteomes" id="UP000813463">
    <property type="component" value="Chromosome 6"/>
</dbReference>
<reference evidence="6" key="2">
    <citation type="submission" date="2025-08" db="UniProtKB">
        <authorList>
            <consortium name="RefSeq"/>
        </authorList>
    </citation>
    <scope>IDENTIFICATION</scope>
    <source>
        <tissue evidence="6">Leaf</tissue>
    </source>
</reference>
<dbReference type="PANTHER" id="PTHR32099:SF71">
    <property type="entry name" value="CYSTEINE-RICH REPEAT SECRETORY PROTEIN 7"/>
    <property type="match status" value="1"/>
</dbReference>
<evidence type="ECO:0000313" key="5">
    <source>
        <dbReference type="Proteomes" id="UP000813463"/>
    </source>
</evidence>
<dbReference type="GeneID" id="130464247"/>
<keyword evidence="2" id="KW-0677">Repeat</keyword>
<feature type="chain" id="PRO_5046883301" evidence="3">
    <location>
        <begin position="25"/>
        <end position="316"/>
    </location>
</feature>
<reference evidence="5" key="1">
    <citation type="journal article" date="2021" name="Nat. Commun.">
        <title>Genomic analyses provide insights into spinach domestication and the genetic basis of agronomic traits.</title>
        <authorList>
            <person name="Cai X."/>
            <person name="Sun X."/>
            <person name="Xu C."/>
            <person name="Sun H."/>
            <person name="Wang X."/>
            <person name="Ge C."/>
            <person name="Zhang Z."/>
            <person name="Wang Q."/>
            <person name="Fei Z."/>
            <person name="Jiao C."/>
            <person name="Wang Q."/>
        </authorList>
    </citation>
    <scope>NUCLEOTIDE SEQUENCE [LARGE SCALE GENOMIC DNA]</scope>
    <source>
        <strain evidence="5">cv. Varoflay</strain>
    </source>
</reference>
<dbReference type="Pfam" id="PF01657">
    <property type="entry name" value="Stress-antifung"/>
    <property type="match status" value="2"/>
</dbReference>